<feature type="region of interest" description="Disordered" evidence="2">
    <location>
        <begin position="336"/>
        <end position="358"/>
    </location>
</feature>
<evidence type="ECO:0000256" key="2">
    <source>
        <dbReference type="SAM" id="MobiDB-lite"/>
    </source>
</evidence>
<keyword evidence="1 3" id="KW-0732">Signal</keyword>
<dbReference type="GO" id="GO:0055085">
    <property type="term" value="P:transmembrane transport"/>
    <property type="evidence" value="ECO:0007669"/>
    <property type="project" value="InterPro"/>
</dbReference>
<dbReference type="EMBL" id="RBVX01000010">
    <property type="protein sequence ID" value="RSL33154.1"/>
    <property type="molecule type" value="Genomic_DNA"/>
</dbReference>
<dbReference type="PANTHER" id="PTHR33376:SF15">
    <property type="entry name" value="BLL6794 PROTEIN"/>
    <property type="match status" value="1"/>
</dbReference>
<name>A0A3R9PL15_9BACI</name>
<dbReference type="NCBIfam" id="NF037995">
    <property type="entry name" value="TRAP_S1"/>
    <property type="match status" value="1"/>
</dbReference>
<dbReference type="Pfam" id="PF03480">
    <property type="entry name" value="DctP"/>
    <property type="match status" value="1"/>
</dbReference>
<comment type="caution">
    <text evidence="4">The sequence shown here is derived from an EMBL/GenBank/DDBJ whole genome shotgun (WGS) entry which is preliminary data.</text>
</comment>
<dbReference type="InterPro" id="IPR018389">
    <property type="entry name" value="DctP_fam"/>
</dbReference>
<feature type="compositionally biased region" description="Low complexity" evidence="2">
    <location>
        <begin position="20"/>
        <end position="35"/>
    </location>
</feature>
<evidence type="ECO:0000313" key="4">
    <source>
        <dbReference type="EMBL" id="RSL33154.1"/>
    </source>
</evidence>
<proteinExistence type="predicted"/>
<dbReference type="Gene3D" id="3.40.190.170">
    <property type="entry name" value="Bacterial extracellular solute-binding protein, family 7"/>
    <property type="match status" value="1"/>
</dbReference>
<dbReference type="OrthoDB" id="1646at2"/>
<dbReference type="SUPFAM" id="SSF53850">
    <property type="entry name" value="Periplasmic binding protein-like II"/>
    <property type="match status" value="1"/>
</dbReference>
<keyword evidence="5" id="KW-1185">Reference proteome</keyword>
<feature type="chain" id="PRO_5018549417" evidence="3">
    <location>
        <begin position="18"/>
        <end position="358"/>
    </location>
</feature>
<sequence>MLFFTFLLVLVATSLMACSEDTSSGESGESSSSNESSEESSEDSGETQEFAFSHLFPNNHVMEQDVVQVFASEVEEATGGEIAVNSYPGAQLAAPDGQYEAAATGVADMGFSVHSYNPGQFPLTSVMELPFMGETGTAGSQVLWDLYEEFPEIQEEYSDTVPLWLSTSEAGQIFTVDEQVKSVEDLEGMKIRSPSPEVNAWLEEMGATPVSMSMNEVYEALEKGVVDGTVGPIHTLLDYSLQEVIDYVTVGDFYMTTFFGVMNQQSYDSMSAENQELIDEIRGEHMSEVAGKAIDARSEEAVQAAKSAGAEFYELSDEELAEWEEKMQPTIDSWIEDKESSGLPGQEVYDKAVELSTE</sequence>
<evidence type="ECO:0000313" key="5">
    <source>
        <dbReference type="Proteomes" id="UP000275076"/>
    </source>
</evidence>
<protein>
    <submittedName>
        <fullName evidence="4">TRAP transporter substrate-binding protein</fullName>
    </submittedName>
</protein>
<dbReference type="Proteomes" id="UP000275076">
    <property type="component" value="Unassembled WGS sequence"/>
</dbReference>
<gene>
    <name evidence="4" type="ORF">D7Z54_12475</name>
</gene>
<evidence type="ECO:0000256" key="3">
    <source>
        <dbReference type="SAM" id="SignalP"/>
    </source>
</evidence>
<reference evidence="4 5" key="1">
    <citation type="submission" date="2018-10" db="EMBL/GenBank/DDBJ databases">
        <title>Draft genome sequence of Bacillus salarius IM0101, isolated from a hypersaline soil in Inner Mongolia, China.</title>
        <authorList>
            <person name="Yamprayoonswat W."/>
            <person name="Boonvisut S."/>
            <person name="Jumpathong W."/>
            <person name="Sittihan S."/>
            <person name="Ruangsuj P."/>
            <person name="Wanthongcharoen S."/>
            <person name="Thongpramul N."/>
            <person name="Pimmason S."/>
            <person name="Yu B."/>
            <person name="Yasawong M."/>
        </authorList>
    </citation>
    <scope>NUCLEOTIDE SEQUENCE [LARGE SCALE GENOMIC DNA]</scope>
    <source>
        <strain evidence="4 5">IM0101</strain>
    </source>
</reference>
<feature type="signal peptide" evidence="3">
    <location>
        <begin position="1"/>
        <end position="17"/>
    </location>
</feature>
<accession>A0A3R9PL15</accession>
<dbReference type="PANTHER" id="PTHR33376">
    <property type="match status" value="1"/>
</dbReference>
<dbReference type="CDD" id="cd13665">
    <property type="entry name" value="PBP2_TRAP_Dctp3_4"/>
    <property type="match status" value="1"/>
</dbReference>
<dbReference type="InterPro" id="IPR038404">
    <property type="entry name" value="TRAP_DctP_sf"/>
</dbReference>
<feature type="region of interest" description="Disordered" evidence="2">
    <location>
        <begin position="20"/>
        <end position="48"/>
    </location>
</feature>
<feature type="compositionally biased region" description="Acidic residues" evidence="2">
    <location>
        <begin position="36"/>
        <end position="46"/>
    </location>
</feature>
<evidence type="ECO:0000256" key="1">
    <source>
        <dbReference type="ARBA" id="ARBA00022729"/>
    </source>
</evidence>
<feature type="compositionally biased region" description="Basic and acidic residues" evidence="2">
    <location>
        <begin position="348"/>
        <end position="358"/>
    </location>
</feature>
<organism evidence="4 5">
    <name type="scientific">Salibacterium salarium</name>
    <dbReference type="NCBI Taxonomy" id="284579"/>
    <lineage>
        <taxon>Bacteria</taxon>
        <taxon>Bacillati</taxon>
        <taxon>Bacillota</taxon>
        <taxon>Bacilli</taxon>
        <taxon>Bacillales</taxon>
        <taxon>Bacillaceae</taxon>
    </lineage>
</organism>
<dbReference type="AlphaFoldDB" id="A0A3R9PL15"/>